<dbReference type="Pfam" id="PF01261">
    <property type="entry name" value="AP_endonuc_2"/>
    <property type="match status" value="1"/>
</dbReference>
<organism evidence="3 4">
    <name type="scientific">Roseiconus lacunae</name>
    <dbReference type="NCBI Taxonomy" id="2605694"/>
    <lineage>
        <taxon>Bacteria</taxon>
        <taxon>Pseudomonadati</taxon>
        <taxon>Planctomycetota</taxon>
        <taxon>Planctomycetia</taxon>
        <taxon>Pirellulales</taxon>
        <taxon>Pirellulaceae</taxon>
        <taxon>Roseiconus</taxon>
    </lineage>
</organism>
<keyword evidence="1" id="KW-0732">Signal</keyword>
<dbReference type="GO" id="GO:0016853">
    <property type="term" value="F:isomerase activity"/>
    <property type="evidence" value="ECO:0007669"/>
    <property type="project" value="UniProtKB-KW"/>
</dbReference>
<evidence type="ECO:0000313" key="3">
    <source>
        <dbReference type="EMBL" id="MDM4017670.1"/>
    </source>
</evidence>
<reference evidence="3 4" key="1">
    <citation type="submission" date="2023-06" db="EMBL/GenBank/DDBJ databases">
        <title>Roseiconus lacunae JC819 isolated from Gulf of Mannar region, Tamil Nadu.</title>
        <authorList>
            <person name="Pk S."/>
            <person name="Ch S."/>
            <person name="Ch V.R."/>
        </authorList>
    </citation>
    <scope>NUCLEOTIDE SEQUENCE [LARGE SCALE GENOMIC DNA]</scope>
    <source>
        <strain evidence="3 4">JC819</strain>
    </source>
</reference>
<dbReference type="Gene3D" id="3.20.20.150">
    <property type="entry name" value="Divalent-metal-dependent TIM barrel enzymes"/>
    <property type="match status" value="1"/>
</dbReference>
<evidence type="ECO:0000256" key="1">
    <source>
        <dbReference type="SAM" id="SignalP"/>
    </source>
</evidence>
<dbReference type="RefSeq" id="WP_289165163.1">
    <property type="nucleotide sequence ID" value="NZ_JASZZN010000015.1"/>
</dbReference>
<feature type="signal peptide" evidence="1">
    <location>
        <begin position="1"/>
        <end position="24"/>
    </location>
</feature>
<accession>A0ABT7PMD6</accession>
<dbReference type="EMBL" id="JASZZN010000015">
    <property type="protein sequence ID" value="MDM4017670.1"/>
    <property type="molecule type" value="Genomic_DNA"/>
</dbReference>
<protein>
    <submittedName>
        <fullName evidence="3">Sugar phosphate isomerase/epimerase family protein</fullName>
    </submittedName>
</protein>
<dbReference type="SUPFAM" id="SSF51658">
    <property type="entry name" value="Xylose isomerase-like"/>
    <property type="match status" value="1"/>
</dbReference>
<keyword evidence="3" id="KW-0413">Isomerase</keyword>
<comment type="caution">
    <text evidence="3">The sequence shown here is derived from an EMBL/GenBank/DDBJ whole genome shotgun (WGS) entry which is preliminary data.</text>
</comment>
<dbReference type="InterPro" id="IPR050312">
    <property type="entry name" value="IolE/XylAMocC-like"/>
</dbReference>
<keyword evidence="4" id="KW-1185">Reference proteome</keyword>
<feature type="chain" id="PRO_5046981310" evidence="1">
    <location>
        <begin position="25"/>
        <end position="317"/>
    </location>
</feature>
<evidence type="ECO:0000313" key="4">
    <source>
        <dbReference type="Proteomes" id="UP001239462"/>
    </source>
</evidence>
<dbReference type="PANTHER" id="PTHR12110:SF21">
    <property type="entry name" value="XYLOSE ISOMERASE-LIKE TIM BARREL DOMAIN-CONTAINING PROTEIN"/>
    <property type="match status" value="1"/>
</dbReference>
<name>A0ABT7PMD6_9BACT</name>
<sequence length="317" mass="34954">MNLNRRSLIASTVSAAALSQFAMANMFADESASGKRRFTIDLRWGSIGVKANQNEAIELAEKHGFESVAASPQALAALTNDENAELLAELKRRKLVWGSSGLPVQFREDEARFKKDLAELPRLAAALQRAGVDRMGTWIMPGHDDLTYLENFKQHASRLREIAKVLQNHGLRFGLEYVGTPTLRHGRRYSFVHTMKETAELHEAIGVSNMGFVLDTWHWYTAGETADDIRSLDAKQIVGCDLNDAPTGIPIDEQLDNRRELPVATGVIDTKSFVQALIDVGYDGPVRAEPFNQALNRMDNDPACAAVSKALHAAVSL</sequence>
<dbReference type="PANTHER" id="PTHR12110">
    <property type="entry name" value="HYDROXYPYRUVATE ISOMERASE"/>
    <property type="match status" value="1"/>
</dbReference>
<dbReference type="Proteomes" id="UP001239462">
    <property type="component" value="Unassembled WGS sequence"/>
</dbReference>
<dbReference type="InterPro" id="IPR036237">
    <property type="entry name" value="Xyl_isomerase-like_sf"/>
</dbReference>
<evidence type="ECO:0000259" key="2">
    <source>
        <dbReference type="Pfam" id="PF01261"/>
    </source>
</evidence>
<gene>
    <name evidence="3" type="ORF">QTN89_19635</name>
</gene>
<feature type="domain" description="Xylose isomerase-like TIM barrel" evidence="2">
    <location>
        <begin position="57"/>
        <end position="294"/>
    </location>
</feature>
<proteinExistence type="predicted"/>
<dbReference type="InterPro" id="IPR013022">
    <property type="entry name" value="Xyl_isomerase-like_TIM-brl"/>
</dbReference>